<feature type="transmembrane region" description="Helical" evidence="6">
    <location>
        <begin position="113"/>
        <end position="133"/>
    </location>
</feature>
<evidence type="ECO:0000313" key="7">
    <source>
        <dbReference type="EMBL" id="PKD43924.1"/>
    </source>
</evidence>
<proteinExistence type="predicted"/>
<feature type="transmembrane region" description="Helical" evidence="6">
    <location>
        <begin position="83"/>
        <end position="107"/>
    </location>
</feature>
<dbReference type="RefSeq" id="WP_101071167.1">
    <property type="nucleotide sequence ID" value="NZ_PISP01000001.1"/>
</dbReference>
<dbReference type="PANTHER" id="PTHR19432">
    <property type="entry name" value="SUGAR TRANSPORTER"/>
    <property type="match status" value="1"/>
</dbReference>
<feature type="transmembrane region" description="Helical" evidence="6">
    <location>
        <begin position="266"/>
        <end position="285"/>
    </location>
</feature>
<sequence>MLDIQKRLSNSFYALLALPSTAMGFALSVQIAALSWILTYQYGLEISDVGLVWATGPIAGILGQVIIGIISDNVWVWNGRRRVFIVVGGTLASLMLLALPNLGLIQAALGLEAILGIAILISMILDLSINVSFNPTRSIIADVTPEGRERTKGYTWMQTVSGTFGVLSYFIGATLGNIFLIYFSVGLVFFFSVLPPFFVKEPKYLGRYGEDEEDIAKEAAEEEVPGSINDASLAEILKSIRPLWGFLIYGIYAIVKRLSGFEFPGYWFEFFALGLSLLLIAQALLKSEEGKSKEEAGKIGFQKVLAAHSFSWIGAQSMFIYFFAFVDFRMPGMSNEGVGDVVNWSFFSLNLVAAIIPVLALEPLANKFGRVKTHAYSLVVMAIGYASIVFLGESPFVLYILMAIVGIGWASIISLPFAIMSQKISQNKMGLYMGLFNLSVVLPQLVSSFAVGDLVQTFDDKTVLLMICSVTVAISAICWFMVKEPKDEFTENPVLMDEKIDEKLG</sequence>
<dbReference type="AlphaFoldDB" id="A0A2N0VID5"/>
<keyword evidence="8" id="KW-1185">Reference proteome</keyword>
<evidence type="ECO:0000256" key="3">
    <source>
        <dbReference type="ARBA" id="ARBA00022692"/>
    </source>
</evidence>
<dbReference type="PANTHER" id="PTHR19432:SF35">
    <property type="entry name" value="SOLUTE CARRIER FAMILY 45 MEMBER 3 ISOFORM X1"/>
    <property type="match status" value="1"/>
</dbReference>
<feature type="transmembrane region" description="Helical" evidence="6">
    <location>
        <begin position="344"/>
        <end position="361"/>
    </location>
</feature>
<reference evidence="7 8" key="1">
    <citation type="submission" date="2017-11" db="EMBL/GenBank/DDBJ databases">
        <title>Rhodohalobacter 15182 sp. nov., isolated from a salt lake.</title>
        <authorList>
            <person name="Han S."/>
        </authorList>
    </citation>
    <scope>NUCLEOTIDE SEQUENCE [LARGE SCALE GENOMIC DNA]</scope>
    <source>
        <strain evidence="7 8">15182</strain>
    </source>
</reference>
<dbReference type="EMBL" id="PISP01000001">
    <property type="protein sequence ID" value="PKD43924.1"/>
    <property type="molecule type" value="Genomic_DNA"/>
</dbReference>
<feature type="transmembrane region" description="Helical" evidence="6">
    <location>
        <begin position="463"/>
        <end position="482"/>
    </location>
</feature>
<dbReference type="Gene3D" id="1.20.1250.20">
    <property type="entry name" value="MFS general substrate transporter like domains"/>
    <property type="match status" value="2"/>
</dbReference>
<comment type="subcellular location">
    <subcellularLocation>
        <location evidence="1">Membrane</location>
        <topology evidence="1">Multi-pass membrane protein</topology>
    </subcellularLocation>
</comment>
<dbReference type="OrthoDB" id="7584869at2"/>
<keyword evidence="3 6" id="KW-0812">Transmembrane</keyword>
<feature type="transmembrane region" description="Helical" evidence="6">
    <location>
        <begin position="50"/>
        <end position="71"/>
    </location>
</feature>
<keyword evidence="2" id="KW-0813">Transport</keyword>
<evidence type="ECO:0000256" key="6">
    <source>
        <dbReference type="SAM" id="Phobius"/>
    </source>
</evidence>
<comment type="caution">
    <text evidence="7">The sequence shown here is derived from an EMBL/GenBank/DDBJ whole genome shotgun (WGS) entry which is preliminary data.</text>
</comment>
<gene>
    <name evidence="7" type="ORF">CWD77_00120</name>
</gene>
<protein>
    <submittedName>
        <fullName evidence="7">MFS transporter</fullName>
    </submittedName>
</protein>
<keyword evidence="5 6" id="KW-0472">Membrane</keyword>
<dbReference type="InterPro" id="IPR036259">
    <property type="entry name" value="MFS_trans_sf"/>
</dbReference>
<dbReference type="Proteomes" id="UP000233398">
    <property type="component" value="Unassembled WGS sequence"/>
</dbReference>
<evidence type="ECO:0000256" key="1">
    <source>
        <dbReference type="ARBA" id="ARBA00004141"/>
    </source>
</evidence>
<feature type="transmembrane region" description="Helical" evidence="6">
    <location>
        <begin position="397"/>
        <end position="419"/>
    </location>
</feature>
<dbReference type="InterPro" id="IPR011701">
    <property type="entry name" value="MFS"/>
</dbReference>
<keyword evidence="4 6" id="KW-1133">Transmembrane helix</keyword>
<dbReference type="Pfam" id="PF07690">
    <property type="entry name" value="MFS_1"/>
    <property type="match status" value="1"/>
</dbReference>
<feature type="transmembrane region" description="Helical" evidence="6">
    <location>
        <begin position="373"/>
        <end position="391"/>
    </location>
</feature>
<evidence type="ECO:0000256" key="4">
    <source>
        <dbReference type="ARBA" id="ARBA00022989"/>
    </source>
</evidence>
<dbReference type="GO" id="GO:0008506">
    <property type="term" value="F:sucrose:proton symporter activity"/>
    <property type="evidence" value="ECO:0007669"/>
    <property type="project" value="TreeGrafter"/>
</dbReference>
<feature type="transmembrane region" description="Helical" evidence="6">
    <location>
        <begin position="431"/>
        <end position="451"/>
    </location>
</feature>
<dbReference type="SUPFAM" id="SSF103473">
    <property type="entry name" value="MFS general substrate transporter"/>
    <property type="match status" value="1"/>
</dbReference>
<feature type="transmembrane region" description="Helical" evidence="6">
    <location>
        <begin position="305"/>
        <end position="324"/>
    </location>
</feature>
<name>A0A2N0VID5_9BACT</name>
<evidence type="ECO:0000313" key="8">
    <source>
        <dbReference type="Proteomes" id="UP000233398"/>
    </source>
</evidence>
<evidence type="ECO:0000256" key="5">
    <source>
        <dbReference type="ARBA" id="ARBA00023136"/>
    </source>
</evidence>
<dbReference type="GO" id="GO:0016020">
    <property type="term" value="C:membrane"/>
    <property type="evidence" value="ECO:0007669"/>
    <property type="project" value="UniProtKB-SubCell"/>
</dbReference>
<feature type="transmembrane region" description="Helical" evidence="6">
    <location>
        <begin position="12"/>
        <end position="38"/>
    </location>
</feature>
<evidence type="ECO:0000256" key="2">
    <source>
        <dbReference type="ARBA" id="ARBA00022448"/>
    </source>
</evidence>
<organism evidence="7 8">
    <name type="scientific">Rhodohalobacter barkolensis</name>
    <dbReference type="NCBI Taxonomy" id="2053187"/>
    <lineage>
        <taxon>Bacteria</taxon>
        <taxon>Pseudomonadati</taxon>
        <taxon>Balneolota</taxon>
        <taxon>Balneolia</taxon>
        <taxon>Balneolales</taxon>
        <taxon>Balneolaceae</taxon>
        <taxon>Rhodohalobacter</taxon>
    </lineage>
</organism>
<accession>A0A2N0VID5</accession>